<dbReference type="AlphaFoldDB" id="A0AAD9XTA4"/>
<evidence type="ECO:0000256" key="1">
    <source>
        <dbReference type="SAM" id="MobiDB-lite"/>
    </source>
</evidence>
<gene>
    <name evidence="2" type="ORF">Ddye_003602</name>
</gene>
<comment type="caution">
    <text evidence="2">The sequence shown here is derived from an EMBL/GenBank/DDBJ whole genome shotgun (WGS) entry which is preliminary data.</text>
</comment>
<sequence>MFTGNFEKQTSDSSFTQHPHPLSDSSFTTTVIALVDLAVQHLSLFRCFFHSPQPQVDKLSYKEQEVSLKPRLVD</sequence>
<keyword evidence="3" id="KW-1185">Reference proteome</keyword>
<proteinExistence type="predicted"/>
<accession>A0AAD9XTA4</accession>
<evidence type="ECO:0000313" key="2">
    <source>
        <dbReference type="EMBL" id="KAK2665028.1"/>
    </source>
</evidence>
<reference evidence="2" key="1">
    <citation type="journal article" date="2023" name="Plant J.">
        <title>Genome sequences and population genomics provide insights into the demographic history, inbreeding, and mutation load of two 'living fossil' tree species of Dipteronia.</title>
        <authorList>
            <person name="Feng Y."/>
            <person name="Comes H.P."/>
            <person name="Chen J."/>
            <person name="Zhu S."/>
            <person name="Lu R."/>
            <person name="Zhang X."/>
            <person name="Li P."/>
            <person name="Qiu J."/>
            <person name="Olsen K.M."/>
            <person name="Qiu Y."/>
        </authorList>
    </citation>
    <scope>NUCLEOTIDE SEQUENCE</scope>
    <source>
        <strain evidence="2">KIB01</strain>
    </source>
</reference>
<dbReference type="Proteomes" id="UP001280121">
    <property type="component" value="Unassembled WGS sequence"/>
</dbReference>
<protein>
    <submittedName>
        <fullName evidence="2">Uncharacterized protein</fullName>
    </submittedName>
</protein>
<evidence type="ECO:0000313" key="3">
    <source>
        <dbReference type="Proteomes" id="UP001280121"/>
    </source>
</evidence>
<feature type="region of interest" description="Disordered" evidence="1">
    <location>
        <begin position="1"/>
        <end position="21"/>
    </location>
</feature>
<name>A0AAD9XTA4_9ROSI</name>
<dbReference type="EMBL" id="JANJYI010000001">
    <property type="protein sequence ID" value="KAK2665028.1"/>
    <property type="molecule type" value="Genomic_DNA"/>
</dbReference>
<organism evidence="2 3">
    <name type="scientific">Dipteronia dyeriana</name>
    <dbReference type="NCBI Taxonomy" id="168575"/>
    <lineage>
        <taxon>Eukaryota</taxon>
        <taxon>Viridiplantae</taxon>
        <taxon>Streptophyta</taxon>
        <taxon>Embryophyta</taxon>
        <taxon>Tracheophyta</taxon>
        <taxon>Spermatophyta</taxon>
        <taxon>Magnoliopsida</taxon>
        <taxon>eudicotyledons</taxon>
        <taxon>Gunneridae</taxon>
        <taxon>Pentapetalae</taxon>
        <taxon>rosids</taxon>
        <taxon>malvids</taxon>
        <taxon>Sapindales</taxon>
        <taxon>Sapindaceae</taxon>
        <taxon>Hippocastanoideae</taxon>
        <taxon>Acereae</taxon>
        <taxon>Dipteronia</taxon>
    </lineage>
</organism>